<feature type="domain" description="C2" evidence="5">
    <location>
        <begin position="2"/>
        <end position="125"/>
    </location>
</feature>
<dbReference type="SUPFAM" id="SSF51045">
    <property type="entry name" value="WW domain"/>
    <property type="match status" value="1"/>
</dbReference>
<evidence type="ECO:0000313" key="8">
    <source>
        <dbReference type="Proteomes" id="UP000472262"/>
    </source>
</evidence>
<feature type="domain" description="WW" evidence="6">
    <location>
        <begin position="187"/>
        <end position="220"/>
    </location>
</feature>
<feature type="region of interest" description="Disordered" evidence="4">
    <location>
        <begin position="210"/>
        <end position="233"/>
    </location>
</feature>
<evidence type="ECO:0000259" key="6">
    <source>
        <dbReference type="PROSITE" id="PS50020"/>
    </source>
</evidence>
<dbReference type="PANTHER" id="PTHR45911">
    <property type="entry name" value="C2 DOMAIN-CONTAINING PROTEIN"/>
    <property type="match status" value="1"/>
</dbReference>
<dbReference type="Proteomes" id="UP000472262">
    <property type="component" value="Unassembled WGS sequence"/>
</dbReference>
<dbReference type="CDD" id="cd00201">
    <property type="entry name" value="WW"/>
    <property type="match status" value="1"/>
</dbReference>
<feature type="compositionally biased region" description="Basic and acidic residues" evidence="4">
    <location>
        <begin position="223"/>
        <end position="233"/>
    </location>
</feature>
<dbReference type="Pfam" id="PF00397">
    <property type="entry name" value="WW"/>
    <property type="match status" value="1"/>
</dbReference>
<organism evidence="7 8">
    <name type="scientific">Sinocyclocheilus grahami</name>
    <name type="common">Dianchi golden-line fish</name>
    <name type="synonym">Barbus grahami</name>
    <dbReference type="NCBI Taxonomy" id="75366"/>
    <lineage>
        <taxon>Eukaryota</taxon>
        <taxon>Metazoa</taxon>
        <taxon>Chordata</taxon>
        <taxon>Craniata</taxon>
        <taxon>Vertebrata</taxon>
        <taxon>Euteleostomi</taxon>
        <taxon>Actinopterygii</taxon>
        <taxon>Neopterygii</taxon>
        <taxon>Teleostei</taxon>
        <taxon>Ostariophysi</taxon>
        <taxon>Cypriniformes</taxon>
        <taxon>Cyprinidae</taxon>
        <taxon>Cyprininae</taxon>
        <taxon>Sinocyclocheilus</taxon>
    </lineage>
</organism>
<evidence type="ECO:0000256" key="1">
    <source>
        <dbReference type="ARBA" id="ARBA00007923"/>
    </source>
</evidence>
<dbReference type="Gene3D" id="2.60.40.150">
    <property type="entry name" value="C2 domain"/>
    <property type="match status" value="1"/>
</dbReference>
<dbReference type="OMA" id="ENANIRQ"/>
<feature type="compositionally biased region" description="Polar residues" evidence="4">
    <location>
        <begin position="212"/>
        <end position="222"/>
    </location>
</feature>
<evidence type="ECO:0000313" key="7">
    <source>
        <dbReference type="Ensembl" id="ENSSGRP00000072387.1"/>
    </source>
</evidence>
<dbReference type="GO" id="GO:0030672">
    <property type="term" value="C:synaptic vesicle membrane"/>
    <property type="evidence" value="ECO:0007669"/>
    <property type="project" value="TreeGrafter"/>
</dbReference>
<name>A0A672Q8T1_SINGR</name>
<dbReference type="PANTHER" id="PTHR45911:SF3">
    <property type="entry name" value="DYSFERLIN-RELATED"/>
    <property type="match status" value="1"/>
</dbReference>
<dbReference type="Ensembl" id="ENSSGRT00000077098.1">
    <property type="protein sequence ID" value="ENSSGRP00000072387.1"/>
    <property type="gene ID" value="ENSSGRG00000036932.1"/>
</dbReference>
<dbReference type="FunFam" id="2.20.70.10:FF:000008">
    <property type="entry name" value="E3 ubiquitin-protein ligase NEDD4-like protein"/>
    <property type="match status" value="1"/>
</dbReference>
<dbReference type="InParanoid" id="A0A672Q8T1"/>
<protein>
    <submittedName>
        <fullName evidence="7">NEDD4 E3 ubiquitin protein ligase a</fullName>
    </submittedName>
</protein>
<keyword evidence="8" id="KW-1185">Reference proteome</keyword>
<evidence type="ECO:0000256" key="4">
    <source>
        <dbReference type="SAM" id="MobiDB-lite"/>
    </source>
</evidence>
<reference evidence="7" key="2">
    <citation type="submission" date="2025-09" db="UniProtKB">
        <authorList>
            <consortium name="Ensembl"/>
        </authorList>
    </citation>
    <scope>IDENTIFICATION</scope>
</reference>
<dbReference type="SUPFAM" id="SSF49562">
    <property type="entry name" value="C2 domain (Calcium/lipid-binding domain, CaLB)"/>
    <property type="match status" value="1"/>
</dbReference>
<proteinExistence type="inferred from homology"/>
<dbReference type="InterPro" id="IPR000008">
    <property type="entry name" value="C2_dom"/>
</dbReference>
<feature type="region of interest" description="Disordered" evidence="4">
    <location>
        <begin position="149"/>
        <end position="174"/>
    </location>
</feature>
<dbReference type="CDD" id="cd04033">
    <property type="entry name" value="C2_NEDD4_NEDD4L"/>
    <property type="match status" value="1"/>
</dbReference>
<evidence type="ECO:0000256" key="3">
    <source>
        <dbReference type="ARBA" id="ARBA00022837"/>
    </source>
</evidence>
<dbReference type="Pfam" id="PF00168">
    <property type="entry name" value="C2"/>
    <property type="match status" value="1"/>
</dbReference>
<dbReference type="Gene3D" id="2.20.70.10">
    <property type="match status" value="1"/>
</dbReference>
<sequence>MNMAALLPEVRGLQTDEDESRILRVKVIGGIGLAKKDILGASDPYTRISLYDPVNGEITGLQTKTIKKTLDPKWNEEFFFRVSERVFMEIMLLSTRDDFLGQVDVPLHQIPTENLNNERPYTFKDFLLHPRSHKSRVKGHLRLKMTYLPKNSDTEDDPAEQNENLDPGWEFLEPHELCSPHHPHQLPALPPGWEERQDNLGRTYYVNHESRTTQWHRPTIQDSQRDNEQRQDTHIESQRAFLTRRQISEHNENHECRESPESWEIITADETTLYNSHSERSPPPPHSPMEFTGFCEEVSRLQTGNDRRTSLTPQGHGSRRGSGQTLTVEEHPVHPVVRALKHS</sequence>
<comment type="similarity">
    <text evidence="1">Belongs to the MCTP family.</text>
</comment>
<dbReference type="SMART" id="SM00239">
    <property type="entry name" value="C2"/>
    <property type="match status" value="1"/>
</dbReference>
<dbReference type="AlphaFoldDB" id="A0A672Q8T1"/>
<evidence type="ECO:0000256" key="2">
    <source>
        <dbReference type="ARBA" id="ARBA00022723"/>
    </source>
</evidence>
<accession>A0A672Q8T1</accession>
<dbReference type="GO" id="GO:0046928">
    <property type="term" value="P:regulation of neurotransmitter secretion"/>
    <property type="evidence" value="ECO:0007669"/>
    <property type="project" value="TreeGrafter"/>
</dbReference>
<dbReference type="PROSITE" id="PS50020">
    <property type="entry name" value="WW_DOMAIN_2"/>
    <property type="match status" value="1"/>
</dbReference>
<reference evidence="7" key="1">
    <citation type="submission" date="2025-08" db="UniProtKB">
        <authorList>
            <consortium name="Ensembl"/>
        </authorList>
    </citation>
    <scope>IDENTIFICATION</scope>
</reference>
<dbReference type="InterPro" id="IPR001202">
    <property type="entry name" value="WW_dom"/>
</dbReference>
<dbReference type="SMART" id="SM00456">
    <property type="entry name" value="WW"/>
    <property type="match status" value="1"/>
</dbReference>
<dbReference type="InterPro" id="IPR035892">
    <property type="entry name" value="C2_domain_sf"/>
</dbReference>
<keyword evidence="3" id="KW-0106">Calcium</keyword>
<evidence type="ECO:0000259" key="5">
    <source>
        <dbReference type="PROSITE" id="PS50004"/>
    </source>
</evidence>
<dbReference type="FunFam" id="2.60.40.150:FF:000289">
    <property type="entry name" value="E3 ubiquitin-protein ligase"/>
    <property type="match status" value="1"/>
</dbReference>
<keyword evidence="2" id="KW-0479">Metal-binding</keyword>
<dbReference type="PROSITE" id="PS01159">
    <property type="entry name" value="WW_DOMAIN_1"/>
    <property type="match status" value="1"/>
</dbReference>
<feature type="compositionally biased region" description="Polar residues" evidence="4">
    <location>
        <begin position="302"/>
        <end position="327"/>
    </location>
</feature>
<dbReference type="PROSITE" id="PS50004">
    <property type="entry name" value="C2"/>
    <property type="match status" value="1"/>
</dbReference>
<dbReference type="InterPro" id="IPR036020">
    <property type="entry name" value="WW_dom_sf"/>
</dbReference>
<dbReference type="GO" id="GO:0005509">
    <property type="term" value="F:calcium ion binding"/>
    <property type="evidence" value="ECO:0007669"/>
    <property type="project" value="TreeGrafter"/>
</dbReference>
<feature type="region of interest" description="Disordered" evidence="4">
    <location>
        <begin position="302"/>
        <end position="334"/>
    </location>
</feature>